<dbReference type="Pfam" id="PF04756">
    <property type="entry name" value="OST3_OST6"/>
    <property type="match status" value="1"/>
</dbReference>
<dbReference type="SUPFAM" id="SSF52833">
    <property type="entry name" value="Thioredoxin-like"/>
    <property type="match status" value="1"/>
</dbReference>
<dbReference type="GO" id="GO:0008250">
    <property type="term" value="C:oligosaccharyltransferase complex"/>
    <property type="evidence" value="ECO:0007669"/>
    <property type="project" value="TreeGrafter"/>
</dbReference>
<dbReference type="GO" id="GO:0016740">
    <property type="term" value="F:transferase activity"/>
    <property type="evidence" value="ECO:0007669"/>
    <property type="project" value="UniProtKB-KW"/>
</dbReference>
<dbReference type="Gene3D" id="3.40.30.10">
    <property type="entry name" value="Glutaredoxin"/>
    <property type="match status" value="1"/>
</dbReference>
<accession>A0A9P5SEV5</accession>
<evidence type="ECO:0000256" key="3">
    <source>
        <dbReference type="ARBA" id="ARBA00009561"/>
    </source>
</evidence>
<evidence type="ECO:0000256" key="7">
    <source>
        <dbReference type="ARBA" id="ARBA00022989"/>
    </source>
</evidence>
<organism evidence="11 12">
    <name type="scientific">Podila minutissima</name>
    <dbReference type="NCBI Taxonomy" id="64525"/>
    <lineage>
        <taxon>Eukaryota</taxon>
        <taxon>Fungi</taxon>
        <taxon>Fungi incertae sedis</taxon>
        <taxon>Mucoromycota</taxon>
        <taxon>Mortierellomycotina</taxon>
        <taxon>Mortierellomycetes</taxon>
        <taxon>Mortierellales</taxon>
        <taxon>Mortierellaceae</taxon>
        <taxon>Podila</taxon>
    </lineage>
</organism>
<reference evidence="11" key="1">
    <citation type="journal article" date="2020" name="Fungal Divers.">
        <title>Resolving the Mortierellaceae phylogeny through synthesis of multi-gene phylogenetics and phylogenomics.</title>
        <authorList>
            <person name="Vandepol N."/>
            <person name="Liber J."/>
            <person name="Desiro A."/>
            <person name="Na H."/>
            <person name="Kennedy M."/>
            <person name="Barry K."/>
            <person name="Grigoriev I.V."/>
            <person name="Miller A.N."/>
            <person name="O'Donnell K."/>
            <person name="Stajich J.E."/>
            <person name="Bonito G."/>
        </authorList>
    </citation>
    <scope>NUCLEOTIDE SEQUENCE</scope>
    <source>
        <strain evidence="11">NVP1</strain>
    </source>
</reference>
<keyword evidence="8 9" id="KW-0472">Membrane</keyword>
<feature type="transmembrane region" description="Helical" evidence="9">
    <location>
        <begin position="191"/>
        <end position="212"/>
    </location>
</feature>
<dbReference type="PANTHER" id="PTHR12692:SF0">
    <property type="entry name" value="GH11935P"/>
    <property type="match status" value="1"/>
</dbReference>
<protein>
    <submittedName>
        <fullName evidence="11">Oligosaccharyl transferase subunit ost3/OST6</fullName>
    </submittedName>
</protein>
<comment type="similarity">
    <text evidence="3">Belongs to the OST3/OST6 family.</text>
</comment>
<keyword evidence="7 9" id="KW-1133">Transmembrane helix</keyword>
<evidence type="ECO:0000256" key="10">
    <source>
        <dbReference type="SAM" id="SignalP"/>
    </source>
</evidence>
<proteinExistence type="inferred from homology"/>
<keyword evidence="11" id="KW-0808">Transferase</keyword>
<dbReference type="GO" id="GO:0018279">
    <property type="term" value="P:protein N-linked glycosylation via asparagine"/>
    <property type="evidence" value="ECO:0007669"/>
    <property type="project" value="TreeGrafter"/>
</dbReference>
<keyword evidence="6" id="KW-0256">Endoplasmic reticulum</keyword>
<evidence type="ECO:0000256" key="8">
    <source>
        <dbReference type="ARBA" id="ARBA00023136"/>
    </source>
</evidence>
<evidence type="ECO:0000256" key="1">
    <source>
        <dbReference type="ARBA" id="ARBA00002791"/>
    </source>
</evidence>
<comment type="function">
    <text evidence="1">Subunit of the oligosaccharyl transferase (OST) complex that catalyzes the initial transfer of a defined glycan (Glc(3)Man(9)GlcNAc(2) in eukaryotes) from the lipid carrier dolichol-pyrophosphate to an asparagine residue within an Asn-X-Ser/Thr consensus motif in nascent polypeptide chains, the first step in protein N-glycosylation. N-glycosylation occurs cotranslationally and the complex associates with the Sec61 complex at the channel-forming translocon complex that mediates protein translocation across the endoplasmic reticulum (ER). All subunits are required for a maximal enzyme activity.</text>
</comment>
<dbReference type="AlphaFoldDB" id="A0A9P5SEV5"/>
<evidence type="ECO:0000256" key="9">
    <source>
        <dbReference type="SAM" id="Phobius"/>
    </source>
</evidence>
<evidence type="ECO:0000313" key="11">
    <source>
        <dbReference type="EMBL" id="KAF9327471.1"/>
    </source>
</evidence>
<feature type="transmembrane region" description="Helical" evidence="9">
    <location>
        <begin position="224"/>
        <end position="242"/>
    </location>
</feature>
<comment type="subcellular location">
    <subcellularLocation>
        <location evidence="2">Endoplasmic reticulum membrane</location>
        <topology evidence="2">Multi-pass membrane protein</topology>
    </subcellularLocation>
</comment>
<dbReference type="InterPro" id="IPR036249">
    <property type="entry name" value="Thioredoxin-like_sf"/>
</dbReference>
<evidence type="ECO:0000313" key="12">
    <source>
        <dbReference type="Proteomes" id="UP000696485"/>
    </source>
</evidence>
<dbReference type="InterPro" id="IPR021149">
    <property type="entry name" value="OligosaccharylTrfase_OST3/OST6"/>
</dbReference>
<dbReference type="PANTHER" id="PTHR12692">
    <property type="entry name" value="DOLICHYL-DIPHOSPHOOLIGOSACCHARIDE--PROTEIN GLYCOSYLTRANSFERASE-RELATED"/>
    <property type="match status" value="1"/>
</dbReference>
<evidence type="ECO:0000256" key="4">
    <source>
        <dbReference type="ARBA" id="ARBA00022692"/>
    </source>
</evidence>
<name>A0A9P5SEV5_9FUNG</name>
<feature type="transmembrane region" description="Helical" evidence="9">
    <location>
        <begin position="276"/>
        <end position="294"/>
    </location>
</feature>
<evidence type="ECO:0000256" key="5">
    <source>
        <dbReference type="ARBA" id="ARBA00022729"/>
    </source>
</evidence>
<keyword evidence="4 9" id="KW-0812">Transmembrane</keyword>
<sequence length="340" mass="37327">MRGLSRTTLFSVAAMLGLALLAIPSSISSSGLASAQPAGEALLAKKVARLSAKASANKGIISLDSSAFEDVMSKPRNYSVVVLFTAISPEFNCVPCLNFDPEYKLVASGWSKLADKSQLYFSVLDFKAGQEIFQKMGMNSAPSVLYFPATASQSTQDRYDFGRLGFQAEPFANWLNARAGTSIKVQRPIDYMDVCIKIIGTIACLFTVYQLFTKAGKILGSKYIWSAVSMFTIFIMISGHMWNQIRNPPYTAPGRDGRPGFIAQGFQNQFGLESQIVAVLYALICGSAIVLISVVPKIENPTQQRLVVWAAMCFFGFFFSVLIKFFQVKNPGYPFTLLFK</sequence>
<dbReference type="EMBL" id="JAAAUY010000662">
    <property type="protein sequence ID" value="KAF9327471.1"/>
    <property type="molecule type" value="Genomic_DNA"/>
</dbReference>
<keyword evidence="12" id="KW-1185">Reference proteome</keyword>
<dbReference type="Proteomes" id="UP000696485">
    <property type="component" value="Unassembled WGS sequence"/>
</dbReference>
<evidence type="ECO:0000256" key="6">
    <source>
        <dbReference type="ARBA" id="ARBA00022824"/>
    </source>
</evidence>
<keyword evidence="5 10" id="KW-0732">Signal</keyword>
<evidence type="ECO:0000256" key="2">
    <source>
        <dbReference type="ARBA" id="ARBA00004477"/>
    </source>
</evidence>
<feature type="transmembrane region" description="Helical" evidence="9">
    <location>
        <begin position="306"/>
        <end position="326"/>
    </location>
</feature>
<feature type="chain" id="PRO_5040266726" evidence="10">
    <location>
        <begin position="30"/>
        <end position="340"/>
    </location>
</feature>
<comment type="caution">
    <text evidence="11">The sequence shown here is derived from an EMBL/GenBank/DDBJ whole genome shotgun (WGS) entry which is preliminary data.</text>
</comment>
<feature type="signal peptide" evidence="10">
    <location>
        <begin position="1"/>
        <end position="29"/>
    </location>
</feature>
<gene>
    <name evidence="11" type="primary">OST3_2</name>
    <name evidence="11" type="ORF">BG006_009235</name>
</gene>